<accession>J2IB78</accession>
<proteinExistence type="predicted"/>
<comment type="caution">
    <text evidence="2">The sequence shown here is derived from an EMBL/GenBank/DDBJ whole genome shotgun (WGS) entry which is preliminary data.</text>
</comment>
<organism evidence="2 3">
    <name type="scientific">Alishewanella aestuarii B11</name>
    <dbReference type="NCBI Taxonomy" id="1197174"/>
    <lineage>
        <taxon>Bacteria</taxon>
        <taxon>Pseudomonadati</taxon>
        <taxon>Pseudomonadota</taxon>
        <taxon>Gammaproteobacteria</taxon>
        <taxon>Alteromonadales</taxon>
        <taxon>Alteromonadaceae</taxon>
        <taxon>Alishewanella</taxon>
    </lineage>
</organism>
<name>J2IB78_9ALTE</name>
<evidence type="ECO:0000313" key="2">
    <source>
        <dbReference type="EMBL" id="EJI84337.1"/>
    </source>
</evidence>
<evidence type="ECO:0000313" key="3">
    <source>
        <dbReference type="Proteomes" id="UP000012043"/>
    </source>
</evidence>
<dbReference type="Proteomes" id="UP000012043">
    <property type="component" value="Unassembled WGS sequence"/>
</dbReference>
<gene>
    <name evidence="2" type="ORF">AEST_27800</name>
</gene>
<reference evidence="2 3" key="1">
    <citation type="journal article" date="2012" name="J. Bacteriol.">
        <title>Genome Sequence of Pectin-Degrading Alishewanella aestuarii Strain B11T, Isolated from Tidal Flat Sediment.</title>
        <authorList>
            <person name="Jung J."/>
            <person name="Choi S."/>
            <person name="Chun J."/>
            <person name="Park W."/>
        </authorList>
    </citation>
    <scope>NUCLEOTIDE SEQUENCE [LARGE SCALE GENOMIC DNA]</scope>
    <source>
        <strain evidence="2 3">B11</strain>
    </source>
</reference>
<keyword evidence="3" id="KW-1185">Reference proteome</keyword>
<sequence length="107" mass="12358">MKKFLILNTLVLFLLSFSVSSYASDERVIYNKHQSYTAVIEDVIDITDNGFRSLNYILTWNDNKIIVPANNLLVQKKKGEMLKFLVMWHELKTEEGSVKNLGFTALE</sequence>
<keyword evidence="1" id="KW-0732">Signal</keyword>
<dbReference type="RefSeq" id="WP_008609758.1">
    <property type="nucleotide sequence ID" value="NZ_ALAB01000037.1"/>
</dbReference>
<evidence type="ECO:0000256" key="1">
    <source>
        <dbReference type="SAM" id="SignalP"/>
    </source>
</evidence>
<dbReference type="AlphaFoldDB" id="J2IB78"/>
<dbReference type="EMBL" id="ALAB01000037">
    <property type="protein sequence ID" value="EJI84337.1"/>
    <property type="molecule type" value="Genomic_DNA"/>
</dbReference>
<feature type="chain" id="PRO_5003748724" evidence="1">
    <location>
        <begin position="24"/>
        <end position="107"/>
    </location>
</feature>
<feature type="signal peptide" evidence="1">
    <location>
        <begin position="1"/>
        <end position="23"/>
    </location>
</feature>
<protein>
    <submittedName>
        <fullName evidence="2">Uncharacterized protein</fullName>
    </submittedName>
</protein>